<dbReference type="Proteomes" id="UP001314796">
    <property type="component" value="Unassembled WGS sequence"/>
</dbReference>
<dbReference type="EC" id="2.7.11.32" evidence="5"/>
<evidence type="ECO:0000256" key="2">
    <source>
        <dbReference type="ARBA" id="ARBA00022679"/>
    </source>
</evidence>
<evidence type="ECO:0000313" key="7">
    <source>
        <dbReference type="Proteomes" id="UP001314796"/>
    </source>
</evidence>
<dbReference type="HAMAP" id="MF_00921">
    <property type="entry name" value="PDRP"/>
    <property type="match status" value="1"/>
</dbReference>
<dbReference type="InterPro" id="IPR026565">
    <property type="entry name" value="PPDK_reg"/>
</dbReference>
<sequence>MKQENLVIYVLSDSIGETGEQVAKAGISQFNIEDYEIRRFPFITEKSQIEEIMIEAKEEKAVIVFTMVVEDLRNLLIEAAGKANIPVIDIMTPIINSMGSAIGMSPRREPGLIRRLDEKYFKKVEAIEFAVKYDDGKDPRGLKKADIVLVGISRTSKTPLSMYLAHKNLKVANVPLVPEVNPPKELFEVNPKKIIGLTTNPLKLIEIRQERLKALGLKHEANYASMERILAEIDYAEKIMKKVNCPVIDVSCKAVEESASIILEIFKEIGYKFNNGVSKY</sequence>
<dbReference type="RefSeq" id="WP_204401029.1">
    <property type="nucleotide sequence ID" value="NZ_JAFBEE010000005.1"/>
</dbReference>
<gene>
    <name evidence="6" type="ORF">JOC73_001146</name>
</gene>
<evidence type="ECO:0000313" key="6">
    <source>
        <dbReference type="EMBL" id="MBM7614634.1"/>
    </source>
</evidence>
<comment type="catalytic activity">
    <reaction evidence="5">
        <text>N(tele)-phospho-L-histidyl/L-threonyl-[pyruvate, phosphate dikinase] + ADP = N(tele)-phospho-L-histidyl/O-phospho-L-threonyl-[pyruvate, phosphate dikinase] + AMP + H(+)</text>
        <dbReference type="Rhea" id="RHEA:43692"/>
        <dbReference type="Rhea" id="RHEA-COMP:10650"/>
        <dbReference type="Rhea" id="RHEA-COMP:10651"/>
        <dbReference type="ChEBI" id="CHEBI:15378"/>
        <dbReference type="ChEBI" id="CHEBI:30013"/>
        <dbReference type="ChEBI" id="CHEBI:61977"/>
        <dbReference type="ChEBI" id="CHEBI:83586"/>
        <dbReference type="ChEBI" id="CHEBI:456215"/>
        <dbReference type="ChEBI" id="CHEBI:456216"/>
        <dbReference type="EC" id="2.7.11.32"/>
    </reaction>
</comment>
<evidence type="ECO:0000256" key="1">
    <source>
        <dbReference type="ARBA" id="ARBA00022527"/>
    </source>
</evidence>
<protein>
    <recommendedName>
        <fullName evidence="5">Putative pyruvate, phosphate dikinase regulatory protein</fullName>
        <shortName evidence="5">PPDK regulatory protein</shortName>
        <ecNumber evidence="5">2.7.11.32</ecNumber>
        <ecNumber evidence="5">2.7.4.27</ecNumber>
    </recommendedName>
</protein>
<accession>A0ABS2NPV8</accession>
<evidence type="ECO:0000256" key="3">
    <source>
        <dbReference type="ARBA" id="ARBA00022741"/>
    </source>
</evidence>
<comment type="function">
    <text evidence="5">Bifunctional serine/threonine kinase and phosphorylase involved in the regulation of the pyruvate, phosphate dikinase (PPDK) by catalyzing its phosphorylation/dephosphorylation.</text>
</comment>
<keyword evidence="4 5" id="KW-0418">Kinase</keyword>
<dbReference type="InterPro" id="IPR005177">
    <property type="entry name" value="Kinase-pyrophosphorylase"/>
</dbReference>
<evidence type="ECO:0000256" key="5">
    <source>
        <dbReference type="HAMAP-Rule" id="MF_00921"/>
    </source>
</evidence>
<dbReference type="EMBL" id="JAFBEE010000005">
    <property type="protein sequence ID" value="MBM7614634.1"/>
    <property type="molecule type" value="Genomic_DNA"/>
</dbReference>
<feature type="binding site" evidence="5">
    <location>
        <begin position="151"/>
        <end position="158"/>
    </location>
    <ligand>
        <name>ADP</name>
        <dbReference type="ChEBI" id="CHEBI:456216"/>
    </ligand>
</feature>
<organism evidence="6 7">
    <name type="scientific">Alkaliphilus hydrothermalis</name>
    <dbReference type="NCBI Taxonomy" id="1482730"/>
    <lineage>
        <taxon>Bacteria</taxon>
        <taxon>Bacillati</taxon>
        <taxon>Bacillota</taxon>
        <taxon>Clostridia</taxon>
        <taxon>Peptostreptococcales</taxon>
        <taxon>Natronincolaceae</taxon>
        <taxon>Alkaliphilus</taxon>
    </lineage>
</organism>
<keyword evidence="2 5" id="KW-0808">Transferase</keyword>
<reference evidence="6 7" key="1">
    <citation type="submission" date="2021-01" db="EMBL/GenBank/DDBJ databases">
        <title>Genomic Encyclopedia of Type Strains, Phase IV (KMG-IV): sequencing the most valuable type-strain genomes for metagenomic binning, comparative biology and taxonomic classification.</title>
        <authorList>
            <person name="Goeker M."/>
        </authorList>
    </citation>
    <scope>NUCLEOTIDE SEQUENCE [LARGE SCALE GENOMIC DNA]</scope>
    <source>
        <strain evidence="6 7">DSM 25890</strain>
    </source>
</reference>
<dbReference type="EC" id="2.7.4.27" evidence="5"/>
<keyword evidence="1 5" id="KW-0723">Serine/threonine-protein kinase</keyword>
<comment type="similarity">
    <text evidence="5">Belongs to the pyruvate, phosphate/water dikinase regulatory protein family. PDRP subfamily.</text>
</comment>
<name>A0ABS2NPV8_9FIRM</name>
<keyword evidence="7" id="KW-1185">Reference proteome</keyword>
<comment type="catalytic activity">
    <reaction evidence="5">
        <text>N(tele)-phospho-L-histidyl/O-phospho-L-threonyl-[pyruvate, phosphate dikinase] + phosphate + H(+) = N(tele)-phospho-L-histidyl/L-threonyl-[pyruvate, phosphate dikinase] + diphosphate</text>
        <dbReference type="Rhea" id="RHEA:43696"/>
        <dbReference type="Rhea" id="RHEA-COMP:10650"/>
        <dbReference type="Rhea" id="RHEA-COMP:10651"/>
        <dbReference type="ChEBI" id="CHEBI:15378"/>
        <dbReference type="ChEBI" id="CHEBI:30013"/>
        <dbReference type="ChEBI" id="CHEBI:33019"/>
        <dbReference type="ChEBI" id="CHEBI:43474"/>
        <dbReference type="ChEBI" id="CHEBI:61977"/>
        <dbReference type="ChEBI" id="CHEBI:83586"/>
        <dbReference type="EC" id="2.7.4.27"/>
    </reaction>
</comment>
<dbReference type="PANTHER" id="PTHR31756">
    <property type="entry name" value="PYRUVATE, PHOSPHATE DIKINASE REGULATORY PROTEIN 1, CHLOROPLASTIC"/>
    <property type="match status" value="1"/>
</dbReference>
<proteinExistence type="inferred from homology"/>
<evidence type="ECO:0000256" key="4">
    <source>
        <dbReference type="ARBA" id="ARBA00022777"/>
    </source>
</evidence>
<dbReference type="NCBIfam" id="NF003742">
    <property type="entry name" value="PRK05339.1"/>
    <property type="match status" value="1"/>
</dbReference>
<keyword evidence="3 5" id="KW-0547">Nucleotide-binding</keyword>
<dbReference type="PANTHER" id="PTHR31756:SF3">
    <property type="entry name" value="PYRUVATE, PHOSPHATE DIKINASE REGULATORY PROTEIN 1, CHLOROPLASTIC"/>
    <property type="match status" value="1"/>
</dbReference>
<comment type="caution">
    <text evidence="6">The sequence shown here is derived from an EMBL/GenBank/DDBJ whole genome shotgun (WGS) entry which is preliminary data.</text>
</comment>
<dbReference type="Pfam" id="PF03618">
    <property type="entry name" value="Kinase-PPPase"/>
    <property type="match status" value="1"/>
</dbReference>